<dbReference type="PANTHER" id="PTHR36439">
    <property type="entry name" value="BLL4334 PROTEIN"/>
    <property type="match status" value="1"/>
</dbReference>
<dbReference type="InterPro" id="IPR012545">
    <property type="entry name" value="DUF1697"/>
</dbReference>
<protein>
    <recommendedName>
        <fullName evidence="3">DUF1697 domain-containing protein</fullName>
    </recommendedName>
</protein>
<reference evidence="1 2" key="1">
    <citation type="submission" date="2019-07" db="EMBL/GenBank/DDBJ databases">
        <title>Whole genome shotgun sequence of Cellulomonas aerilata NBRC 106308.</title>
        <authorList>
            <person name="Hosoyama A."/>
            <person name="Uohara A."/>
            <person name="Ohji S."/>
            <person name="Ichikawa N."/>
        </authorList>
    </citation>
    <scope>NUCLEOTIDE SEQUENCE [LARGE SCALE GENOMIC DNA]</scope>
    <source>
        <strain evidence="1 2">NBRC 106308</strain>
    </source>
</reference>
<name>A0A512DG92_9CELL</name>
<comment type="caution">
    <text evidence="1">The sequence shown here is derived from an EMBL/GenBank/DDBJ whole genome shotgun (WGS) entry which is preliminary data.</text>
</comment>
<dbReference type="SUPFAM" id="SSF160379">
    <property type="entry name" value="SP0830-like"/>
    <property type="match status" value="1"/>
</dbReference>
<dbReference type="AlphaFoldDB" id="A0A512DG92"/>
<proteinExistence type="predicted"/>
<dbReference type="PIRSF" id="PIRSF008502">
    <property type="entry name" value="UCP008502"/>
    <property type="match status" value="1"/>
</dbReference>
<gene>
    <name evidence="1" type="ORF">CAE01nite_32160</name>
</gene>
<sequence length="188" mass="19723">MRTHLALLRGINVGGRNRLAMADLREVVTSLGHRDVATYIQSGNVVLTSTGTDAAALADDLERAIAERTDVHPGVVVVPRDALAAVVAGNPYPGEGDPSRLHVVFHRAPLTPEAVEAVADAVRRAQARGSRDEATATGSVVYLHTPDGLGRSELATLLARVPADVTGGVTTTRNWATVTRLLGLLDEG</sequence>
<dbReference type="Proteomes" id="UP000321181">
    <property type="component" value="Unassembled WGS sequence"/>
</dbReference>
<dbReference type="RefSeq" id="WP_186816632.1">
    <property type="nucleotide sequence ID" value="NZ_BAAARM010000005.1"/>
</dbReference>
<accession>A0A512DG92</accession>
<organism evidence="1 2">
    <name type="scientific">Cellulomonas aerilata</name>
    <dbReference type="NCBI Taxonomy" id="515326"/>
    <lineage>
        <taxon>Bacteria</taxon>
        <taxon>Bacillati</taxon>
        <taxon>Actinomycetota</taxon>
        <taxon>Actinomycetes</taxon>
        <taxon>Micrococcales</taxon>
        <taxon>Cellulomonadaceae</taxon>
        <taxon>Cellulomonas</taxon>
    </lineage>
</organism>
<dbReference type="PANTHER" id="PTHR36439:SF1">
    <property type="entry name" value="DUF1697 DOMAIN-CONTAINING PROTEIN"/>
    <property type="match status" value="1"/>
</dbReference>
<evidence type="ECO:0000313" key="2">
    <source>
        <dbReference type="Proteomes" id="UP000321181"/>
    </source>
</evidence>
<dbReference type="Pfam" id="PF08002">
    <property type="entry name" value="DUF1697"/>
    <property type="match status" value="1"/>
</dbReference>
<dbReference type="Gene3D" id="3.30.70.1280">
    <property type="entry name" value="SP0830-like domains"/>
    <property type="match status" value="1"/>
</dbReference>
<evidence type="ECO:0008006" key="3">
    <source>
        <dbReference type="Google" id="ProtNLM"/>
    </source>
</evidence>
<evidence type="ECO:0000313" key="1">
    <source>
        <dbReference type="EMBL" id="GEO35491.1"/>
    </source>
</evidence>
<dbReference type="EMBL" id="BJYY01000020">
    <property type="protein sequence ID" value="GEO35491.1"/>
    <property type="molecule type" value="Genomic_DNA"/>
</dbReference>
<keyword evidence="2" id="KW-1185">Reference proteome</keyword>